<dbReference type="GO" id="GO:0005634">
    <property type="term" value="C:nucleus"/>
    <property type="evidence" value="ECO:0007669"/>
    <property type="project" value="UniProtKB-SubCell"/>
</dbReference>
<dbReference type="Pfam" id="PF01390">
    <property type="entry name" value="SEA"/>
    <property type="match status" value="1"/>
</dbReference>
<gene>
    <name evidence="4 5" type="primary">LOC106580087</name>
</gene>
<dbReference type="GeneID" id="106580087"/>
<dbReference type="GO" id="GO:0016324">
    <property type="term" value="C:apical plasma membrane"/>
    <property type="evidence" value="ECO:0007669"/>
    <property type="project" value="UniProtKB-SubCell"/>
</dbReference>
<dbReference type="InterPro" id="IPR000082">
    <property type="entry name" value="SEA_dom"/>
</dbReference>
<feature type="compositionally biased region" description="Polar residues" evidence="1">
    <location>
        <begin position="188"/>
        <end position="198"/>
    </location>
</feature>
<keyword evidence="3" id="KW-1185">Reference proteome</keyword>
<sequence length="386" mass="40894">MEKKPIIFGIILTLAVSALLFFDDVVPVSHLRRATPSSNVKTTPATLSTYYICVRITNRIYTESLNNQNSKEYKQLRKQVEQMMDDVHSPLSESAKYMGVFDIIFSNGSVIANSTVRFGTTLMITPTLVKGLFSTHIQSNKSKTLDLDLAYTEGQLPIKATLPLVARTTATVAALDSTASRSGWAGDATTSTAITSSGNITSSHTLTTTTTSPDKNTTTSNTTTPSPGEHNTTTSNTTTPSPGEHNTTTSNTTTPSPGDHNTTTSNTTNPSPGEHNTTTSNTTNPSPGEHNTTTSNTTTPSPGEHNTTTSNTTTPSPGDHNTTTSKITPPSPGEHNTTTSKITPPSPGEHNTTTSKITPPSPGDHNTTTSKITPLVLESITLHLAK</sequence>
<reference evidence="4 5" key="1">
    <citation type="submission" date="2025-05" db="UniProtKB">
        <authorList>
            <consortium name="RefSeq"/>
        </authorList>
    </citation>
    <scope>IDENTIFICATION</scope>
</reference>
<evidence type="ECO:0000313" key="3">
    <source>
        <dbReference type="Proteomes" id="UP001652741"/>
    </source>
</evidence>
<evidence type="ECO:0000256" key="1">
    <source>
        <dbReference type="SAM" id="MobiDB-lite"/>
    </source>
</evidence>
<dbReference type="Proteomes" id="UP001652741">
    <property type="component" value="Chromosome ssa02"/>
</dbReference>
<feature type="compositionally biased region" description="Low complexity" evidence="1">
    <location>
        <begin position="199"/>
        <end position="317"/>
    </location>
</feature>
<dbReference type="SMART" id="SM00200">
    <property type="entry name" value="SEA"/>
    <property type="match status" value="1"/>
</dbReference>
<organism evidence="3 4">
    <name type="scientific">Salmo salar</name>
    <name type="common">Atlantic salmon</name>
    <dbReference type="NCBI Taxonomy" id="8030"/>
    <lineage>
        <taxon>Eukaryota</taxon>
        <taxon>Metazoa</taxon>
        <taxon>Chordata</taxon>
        <taxon>Craniata</taxon>
        <taxon>Vertebrata</taxon>
        <taxon>Euteleostomi</taxon>
        <taxon>Actinopterygii</taxon>
        <taxon>Neopterygii</taxon>
        <taxon>Teleostei</taxon>
        <taxon>Protacanthopterygii</taxon>
        <taxon>Salmoniformes</taxon>
        <taxon>Salmonidae</taxon>
        <taxon>Salmoninae</taxon>
        <taxon>Salmo</taxon>
    </lineage>
</organism>
<dbReference type="InterPro" id="IPR036364">
    <property type="entry name" value="SEA_dom_sf"/>
</dbReference>
<feature type="region of interest" description="Disordered" evidence="1">
    <location>
        <begin position="179"/>
        <end position="372"/>
    </location>
</feature>
<evidence type="ECO:0000313" key="4">
    <source>
        <dbReference type="RefSeq" id="XP_014016198.2"/>
    </source>
</evidence>
<name>A0A1S3NLB0_SALSA</name>
<dbReference type="SUPFAM" id="SSF82671">
    <property type="entry name" value="SEA domain"/>
    <property type="match status" value="1"/>
</dbReference>
<dbReference type="KEGG" id="sasa:106580087"/>
<evidence type="ECO:0000259" key="2">
    <source>
        <dbReference type="PROSITE" id="PS50024"/>
    </source>
</evidence>
<feature type="domain" description="SEA" evidence="2">
    <location>
        <begin position="46"/>
        <end position="157"/>
    </location>
</feature>
<dbReference type="PROSITE" id="PS50024">
    <property type="entry name" value="SEA"/>
    <property type="match status" value="1"/>
</dbReference>
<accession>A0A1S3NLB0</accession>
<dbReference type="Gene3D" id="3.30.70.960">
    <property type="entry name" value="SEA domain"/>
    <property type="match status" value="1"/>
</dbReference>
<dbReference type="RefSeq" id="XP_014016198.2">
    <property type="nucleotide sequence ID" value="XM_014160723.2"/>
</dbReference>
<proteinExistence type="predicted"/>
<dbReference type="RefSeq" id="XP_045558351.1">
    <property type="nucleotide sequence ID" value="XM_045702395.1"/>
</dbReference>
<dbReference type="AlphaFoldDB" id="A0A1S3NLB0"/>
<dbReference type="GO" id="GO:0005737">
    <property type="term" value="C:cytoplasm"/>
    <property type="evidence" value="ECO:0007669"/>
    <property type="project" value="UniProtKB-SubCell"/>
</dbReference>
<protein>
    <submittedName>
        <fullName evidence="4 5">Cell wall protein DAN4</fullName>
    </submittedName>
</protein>
<evidence type="ECO:0000313" key="5">
    <source>
        <dbReference type="RefSeq" id="XP_045558351.1"/>
    </source>
</evidence>
<feature type="compositionally biased region" description="Polar residues" evidence="1">
    <location>
        <begin position="319"/>
        <end position="372"/>
    </location>
</feature>